<dbReference type="GO" id="GO:0016758">
    <property type="term" value="F:hexosyltransferase activity"/>
    <property type="evidence" value="ECO:0007669"/>
    <property type="project" value="UniProtKB-UniRule"/>
</dbReference>
<evidence type="ECO:0000256" key="4">
    <source>
        <dbReference type="ARBA" id="ARBA00023277"/>
    </source>
</evidence>
<dbReference type="AlphaFoldDB" id="A0A1A3C6I8"/>
<dbReference type="EMBL" id="LZKQ01000161">
    <property type="protein sequence ID" value="OBI82719.1"/>
    <property type="molecule type" value="Genomic_DNA"/>
</dbReference>
<dbReference type="InterPro" id="IPR013783">
    <property type="entry name" value="Ig-like_fold"/>
</dbReference>
<evidence type="ECO:0000256" key="3">
    <source>
        <dbReference type="ARBA" id="ARBA00022679"/>
    </source>
</evidence>
<feature type="active site" description="Proton donor" evidence="6">
    <location>
        <position position="448"/>
    </location>
</feature>
<dbReference type="OrthoDB" id="9805159at2"/>
<dbReference type="HAMAP" id="MF_02124">
    <property type="entry name" value="GlgE"/>
    <property type="match status" value="1"/>
</dbReference>
<sequence length="702" mass="78665">MPGRVEIDDVQPVVSCGTYPAKAVVGEVIPVRAAVWREGHEAVAATLVVRFLGTRYPQGAEVRKLKAVQPAESELAGRPDSVRADQAAEQRIKPLQLPMTEGLEPYVFHGQFTPDRAGLWTFRVDGWGDPIHSWRHGVIAKLDAGQGENELSNDLLVGAALFERAATGVPRQLRHPLLEAATALRTPGDPLTRTAPALSPEVEELLDQFPLRELVTRGEQYGVWVDRPLARFGSWYEMFPRSTGGWDDDGNPVHGTFATAAAALPRIADMGFDVVYLPPIHPIGEVHRKGRNNNPTASPGDVGSPWAIGSADGGHDAVHPSLGTIDDFDDFVAAARELGLEVALDLALQCAPDHPWARDHRNWFTELPDGTIAYAENPPKKYQDIYPLNFDNDPAGLYDEVLRVVLHWVDHGVKFFRVDNPHTKPPNFWAWLIAQVKAVHPDVLFLSEAFTPPARQYGLAKLGFTQSYSYFTWRTAKWELTEFGNDIARLADFRTPNLFVNTPDILHEVLQHHGPGMFAIRAVLAATMSPAWGVYSGYELFEHRAVREGSEEYLDSEKYELRPRDFAGALADGRSLEPFIKRLNEIRRLHPALQQLRNIHFHNIDNDALMAYSKFDPATGDCVLVVVTINAFGPEEATLWLDMEALGREPYERFWVRDEITGEEYQWGQSNYIRIDPGRAVAHIVNMPLIPDESRVRLLRRR</sequence>
<keyword evidence="2 6" id="KW-0328">Glycosyltransferase</keyword>
<dbReference type="GO" id="GO:0030979">
    <property type="term" value="P:alpha-glucan biosynthetic process"/>
    <property type="evidence" value="ECO:0007669"/>
    <property type="project" value="UniProtKB-UniRule"/>
</dbReference>
<dbReference type="Pfam" id="PF21702">
    <property type="entry name" value="GLGE_C"/>
    <property type="match status" value="1"/>
</dbReference>
<evidence type="ECO:0000256" key="5">
    <source>
        <dbReference type="ARBA" id="ARBA00048735"/>
    </source>
</evidence>
<gene>
    <name evidence="6" type="primary">glgE</name>
    <name evidence="8" type="ORF">A9X01_22030</name>
</gene>
<proteinExistence type="inferred from homology"/>
<feature type="site" description="Transition state stabilizer" evidence="6">
    <location>
        <position position="504"/>
    </location>
</feature>
<organism evidence="8 9">
    <name type="scientific">Mycobacterium asiaticum</name>
    <dbReference type="NCBI Taxonomy" id="1790"/>
    <lineage>
        <taxon>Bacteria</taxon>
        <taxon>Bacillati</taxon>
        <taxon>Actinomycetota</taxon>
        <taxon>Actinomycetes</taxon>
        <taxon>Mycobacteriales</taxon>
        <taxon>Mycobacteriaceae</taxon>
        <taxon>Mycobacterium</taxon>
    </lineage>
</organism>
<dbReference type="Gene3D" id="2.60.40.1180">
    <property type="entry name" value="Golgi alpha-mannosidase II"/>
    <property type="match status" value="1"/>
</dbReference>
<dbReference type="GO" id="GO:0005978">
    <property type="term" value="P:glycogen biosynthetic process"/>
    <property type="evidence" value="ECO:0007669"/>
    <property type="project" value="UniProtKB-UniRule"/>
</dbReference>
<keyword evidence="6" id="KW-0320">Glycogen biosynthesis</keyword>
<dbReference type="InterPro" id="IPR017853">
    <property type="entry name" value="GH"/>
</dbReference>
<feature type="domain" description="Glycosyl hydrolase family 13 catalytic" evidence="7">
    <location>
        <begin position="233"/>
        <end position="574"/>
    </location>
</feature>
<dbReference type="eggNOG" id="COG0366">
    <property type="taxonomic scope" value="Bacteria"/>
</dbReference>
<dbReference type="PANTHER" id="PTHR47786:SF2">
    <property type="entry name" value="GLYCOSYL HYDROLASE FAMILY 13 CATALYTIC DOMAIN-CONTAINING PROTEIN"/>
    <property type="match status" value="1"/>
</dbReference>
<feature type="binding site" evidence="6">
    <location>
        <position position="384"/>
    </location>
    <ligand>
        <name>alpha-maltose 1-phosphate</name>
        <dbReference type="ChEBI" id="CHEBI:63576"/>
    </ligand>
</feature>
<dbReference type="InterPro" id="IPR013780">
    <property type="entry name" value="Glyco_hydro_b"/>
</dbReference>
<feature type="binding site" evidence="6">
    <location>
        <position position="289"/>
    </location>
    <ligand>
        <name>alpha-maltose 1-phosphate</name>
        <dbReference type="ChEBI" id="CHEBI:63576"/>
    </ligand>
</feature>
<dbReference type="Proteomes" id="UP000093795">
    <property type="component" value="Unassembled WGS sequence"/>
</dbReference>
<name>A0A1A3C6I8_MYCAS</name>
<feature type="binding site" evidence="6">
    <location>
        <begin position="558"/>
        <end position="559"/>
    </location>
    <ligand>
        <name>alpha-maltose 1-phosphate</name>
        <dbReference type="ChEBI" id="CHEBI:63576"/>
    </ligand>
</feature>
<protein>
    <recommendedName>
        <fullName evidence="6">Alpha-1,4-glucan:maltose-1-phosphate maltosyltransferase</fullName>
        <shortName evidence="6">GMPMT</shortName>
        <ecNumber evidence="6">2.4.99.16</ecNumber>
    </recommendedName>
    <alternativeName>
        <fullName evidence="6">(1-&gt;4)-alpha-D-glucan:maltose-1-phosphate alpha-D-maltosyltransferase</fullName>
    </alternativeName>
</protein>
<dbReference type="GO" id="GO:0004553">
    <property type="term" value="F:hydrolase activity, hydrolyzing O-glycosyl compounds"/>
    <property type="evidence" value="ECO:0007669"/>
    <property type="project" value="InterPro"/>
</dbReference>
<accession>A0A1A3C6I8</accession>
<comment type="caution">
    <text evidence="8">The sequence shown here is derived from an EMBL/GenBank/DDBJ whole genome shotgun (WGS) entry which is preliminary data.</text>
</comment>
<feature type="active site" description="Nucleophile" evidence="6">
    <location>
        <position position="419"/>
    </location>
</feature>
<dbReference type="InterPro" id="IPR021828">
    <property type="entry name" value="GlgE_dom_N/S"/>
</dbReference>
<dbReference type="CDD" id="cd11344">
    <property type="entry name" value="AmyAc_GlgE_like"/>
    <property type="match status" value="1"/>
</dbReference>
<feature type="binding site" evidence="6">
    <location>
        <position position="420"/>
    </location>
    <ligand>
        <name>alpha-maltose 1-phosphate</name>
        <dbReference type="ChEBI" id="CHEBI:63576"/>
    </ligand>
</feature>
<reference evidence="8 9" key="1">
    <citation type="submission" date="2016-06" db="EMBL/GenBank/DDBJ databases">
        <authorList>
            <person name="Kjaerup R.B."/>
            <person name="Dalgaard T.S."/>
            <person name="Juul-Madsen H.R."/>
        </authorList>
    </citation>
    <scope>NUCLEOTIDE SEQUENCE [LARGE SCALE GENOMIC DNA]</scope>
    <source>
        <strain evidence="8 9">1081914.2</strain>
    </source>
</reference>
<dbReference type="Gene3D" id="3.20.20.80">
    <property type="entry name" value="Glycosidases"/>
    <property type="match status" value="1"/>
</dbReference>
<evidence type="ECO:0000259" key="7">
    <source>
        <dbReference type="SMART" id="SM00642"/>
    </source>
</evidence>
<evidence type="ECO:0000256" key="6">
    <source>
        <dbReference type="HAMAP-Rule" id="MF_02124"/>
    </source>
</evidence>
<comment type="similarity">
    <text evidence="6">Belongs to the glycosyl hydrolase 13 family. GlgE subfamily.</text>
</comment>
<comment type="catalytic activity">
    <reaction evidence="5 6">
        <text>alpha-maltose 1-phosphate + [(1-&gt;4)-alpha-D-glucosyl](n) = [(1-&gt;4)-alpha-D-glucosyl](n+2) + phosphate</text>
        <dbReference type="Rhea" id="RHEA:42692"/>
        <dbReference type="Rhea" id="RHEA-COMP:9584"/>
        <dbReference type="Rhea" id="RHEA-COMP:10183"/>
        <dbReference type="ChEBI" id="CHEBI:15444"/>
        <dbReference type="ChEBI" id="CHEBI:43474"/>
        <dbReference type="ChEBI" id="CHEBI:63576"/>
        <dbReference type="EC" id="2.4.99.16"/>
    </reaction>
</comment>
<dbReference type="Pfam" id="PF11896">
    <property type="entry name" value="GlgE_dom_N_S"/>
    <property type="match status" value="1"/>
</dbReference>
<dbReference type="PANTHER" id="PTHR47786">
    <property type="entry name" value="ALPHA-1,4-GLUCAN:MALTOSE-1-PHOSPHATE MALTOSYLTRANSFERASE"/>
    <property type="match status" value="1"/>
</dbReference>
<dbReference type="InterPro" id="IPR049171">
    <property type="entry name" value="GLGE_C"/>
</dbReference>
<evidence type="ECO:0000313" key="8">
    <source>
        <dbReference type="EMBL" id="OBI82719.1"/>
    </source>
</evidence>
<keyword evidence="3 6" id="KW-0808">Transferase</keyword>
<comment type="pathway">
    <text evidence="6">Glycan biosynthesis; glycogen biosynthesis.</text>
</comment>
<dbReference type="Gene3D" id="1.20.58.80">
    <property type="entry name" value="Phosphotransferase system, lactose/cellobiose-type IIA subunit"/>
    <property type="match status" value="1"/>
</dbReference>
<keyword evidence="4 6" id="KW-0119">Carbohydrate metabolism</keyword>
<evidence type="ECO:0000256" key="2">
    <source>
        <dbReference type="ARBA" id="ARBA00022676"/>
    </source>
</evidence>
<evidence type="ECO:0000256" key="1">
    <source>
        <dbReference type="ARBA" id="ARBA00011738"/>
    </source>
</evidence>
<dbReference type="EC" id="2.4.99.16" evidence="6"/>
<dbReference type="SUPFAM" id="SSF51445">
    <property type="entry name" value="(Trans)glycosidases"/>
    <property type="match status" value="1"/>
</dbReference>
<dbReference type="UniPathway" id="UPA00164"/>
<dbReference type="InterPro" id="IPR006047">
    <property type="entry name" value="GH13_cat_dom"/>
</dbReference>
<dbReference type="InterPro" id="IPR026585">
    <property type="entry name" value="GlgE"/>
</dbReference>
<dbReference type="STRING" id="1790.A5645_04480"/>
<feature type="binding site" evidence="6">
    <location>
        <position position="349"/>
    </location>
    <ligand>
        <name>alpha-maltose 1-phosphate</name>
        <dbReference type="ChEBI" id="CHEBI:63576"/>
    </ligand>
</feature>
<dbReference type="RefSeq" id="WP_065121453.1">
    <property type="nucleotide sequence ID" value="NZ_LZKQ01000161.1"/>
</dbReference>
<keyword evidence="6" id="KW-0321">Glycogen metabolism</keyword>
<dbReference type="SMART" id="SM00642">
    <property type="entry name" value="Aamy"/>
    <property type="match status" value="1"/>
</dbReference>
<evidence type="ECO:0000313" key="9">
    <source>
        <dbReference type="Proteomes" id="UP000093795"/>
    </source>
</evidence>
<comment type="function">
    <text evidence="6">Maltosyltransferase that uses maltose 1-phosphate (M1P) as the sugar donor to elongate linear or branched alpha-(1-&gt;4)-glucans. Is involved in a branched alpha-glucan biosynthetic pathway from trehalose, together with TreS, Mak and GlgB.</text>
</comment>
<comment type="subunit">
    <text evidence="1 6">Homodimer.</text>
</comment>
<dbReference type="Gene3D" id="2.60.40.10">
    <property type="entry name" value="Immunoglobulins"/>
    <property type="match status" value="1"/>
</dbReference>